<reference evidence="2 3" key="1">
    <citation type="submission" date="2018-06" db="EMBL/GenBank/DDBJ databases">
        <authorList>
            <consortium name="Pathogen Informatics"/>
            <person name="Doyle S."/>
        </authorList>
    </citation>
    <scope>NUCLEOTIDE SEQUENCE [LARGE SCALE GENOMIC DNA]</scope>
    <source>
        <strain evidence="2 3">NCTC10702</strain>
    </source>
</reference>
<evidence type="ECO:0000313" key="2">
    <source>
        <dbReference type="EMBL" id="SUL37656.1"/>
    </source>
</evidence>
<protein>
    <submittedName>
        <fullName evidence="2">Membrane protein</fullName>
    </submittedName>
</protein>
<dbReference type="AlphaFoldDB" id="A0A380ENR6"/>
<dbReference type="EMBL" id="UHBY01000003">
    <property type="protein sequence ID" value="SUL37656.1"/>
    <property type="molecule type" value="Genomic_DNA"/>
</dbReference>
<proteinExistence type="predicted"/>
<evidence type="ECO:0000256" key="1">
    <source>
        <dbReference type="SAM" id="MobiDB-lite"/>
    </source>
</evidence>
<accession>A0A380ENR6</accession>
<evidence type="ECO:0000313" key="3">
    <source>
        <dbReference type="Proteomes" id="UP000254116"/>
    </source>
</evidence>
<sequence>MIVFLCFDSKPANKYGESPKYPSTIKNQPVTSETPEKACTSETPKTPEETDNQL</sequence>
<dbReference type="Proteomes" id="UP000254116">
    <property type="component" value="Unassembled WGS sequence"/>
</dbReference>
<gene>
    <name evidence="2" type="ORF">NCTC10702_03671</name>
</gene>
<organism evidence="2 3">
    <name type="scientific">Staphylococcus aureus</name>
    <dbReference type="NCBI Taxonomy" id="1280"/>
    <lineage>
        <taxon>Bacteria</taxon>
        <taxon>Bacillati</taxon>
        <taxon>Bacillota</taxon>
        <taxon>Bacilli</taxon>
        <taxon>Bacillales</taxon>
        <taxon>Staphylococcaceae</taxon>
        <taxon>Staphylococcus</taxon>
    </lineage>
</organism>
<feature type="region of interest" description="Disordered" evidence="1">
    <location>
        <begin position="11"/>
        <end position="54"/>
    </location>
</feature>
<feature type="compositionally biased region" description="Polar residues" evidence="1">
    <location>
        <begin position="24"/>
        <end position="33"/>
    </location>
</feature>
<name>A0A380ENR6_STAAU</name>